<dbReference type="GO" id="GO:0009007">
    <property type="term" value="F:site-specific DNA-methyltransferase (adenine-specific) activity"/>
    <property type="evidence" value="ECO:0007669"/>
    <property type="project" value="InterPro"/>
</dbReference>
<proteinExistence type="predicted"/>
<evidence type="ECO:0008006" key="2">
    <source>
        <dbReference type="Google" id="ProtNLM"/>
    </source>
</evidence>
<name>A0A0F9IFB6_9ZZZZ</name>
<dbReference type="AlphaFoldDB" id="A0A0F9IFB6"/>
<dbReference type="GO" id="GO:0009307">
    <property type="term" value="P:DNA restriction-modification system"/>
    <property type="evidence" value="ECO:0007669"/>
    <property type="project" value="InterPro"/>
</dbReference>
<sequence length="173" mass="19017">MANAYMPQAKTQDWATPKALFDQLWQEFGGFDLDPCGQPELHYSAWKIAHHGGICYDGSTAALDGLTQPWPGKVYMNPPYGKQVGLWVAKAVSEVRTGNAELVAALLKATTDVKWWHEYVEGIVTPRFIQGRLKFGGQPGPAPFPSVIVVWTKYTGFPLAQPEAAPEQGAFPQ</sequence>
<organism evidence="1">
    <name type="scientific">marine sediment metagenome</name>
    <dbReference type="NCBI Taxonomy" id="412755"/>
    <lineage>
        <taxon>unclassified sequences</taxon>
        <taxon>metagenomes</taxon>
        <taxon>ecological metagenomes</taxon>
    </lineage>
</organism>
<comment type="caution">
    <text evidence="1">The sequence shown here is derived from an EMBL/GenBank/DDBJ whole genome shotgun (WGS) entry which is preliminary data.</text>
</comment>
<protein>
    <recommendedName>
        <fullName evidence="2">DNA N-6-adenine-methyltransferase (Dam)</fullName>
    </recommendedName>
</protein>
<dbReference type="EMBL" id="LAZR01012566">
    <property type="protein sequence ID" value="KKM26167.1"/>
    <property type="molecule type" value="Genomic_DNA"/>
</dbReference>
<evidence type="ECO:0000313" key="1">
    <source>
        <dbReference type="EMBL" id="KKM26167.1"/>
    </source>
</evidence>
<gene>
    <name evidence="1" type="ORF">LCGC14_1587550</name>
</gene>
<reference evidence="1" key="1">
    <citation type="journal article" date="2015" name="Nature">
        <title>Complex archaea that bridge the gap between prokaryotes and eukaryotes.</title>
        <authorList>
            <person name="Spang A."/>
            <person name="Saw J.H."/>
            <person name="Jorgensen S.L."/>
            <person name="Zaremba-Niedzwiedzka K."/>
            <person name="Martijn J."/>
            <person name="Lind A.E."/>
            <person name="van Eijk R."/>
            <person name="Schleper C."/>
            <person name="Guy L."/>
            <person name="Ettema T.J."/>
        </authorList>
    </citation>
    <scope>NUCLEOTIDE SEQUENCE</scope>
</reference>
<dbReference type="GO" id="GO:0003677">
    <property type="term" value="F:DNA binding"/>
    <property type="evidence" value="ECO:0007669"/>
    <property type="project" value="InterPro"/>
</dbReference>
<accession>A0A0F9IFB6</accession>
<dbReference type="Pfam" id="PF05869">
    <property type="entry name" value="Dam"/>
    <property type="match status" value="1"/>
</dbReference>
<dbReference type="InterPro" id="IPR008593">
    <property type="entry name" value="Dam_MeTrfase"/>
</dbReference>